<dbReference type="Proteomes" id="UP000606172">
    <property type="component" value="Unassembled WGS sequence"/>
</dbReference>
<evidence type="ECO:0000256" key="1">
    <source>
        <dbReference type="SAM" id="SignalP"/>
    </source>
</evidence>
<dbReference type="Gene3D" id="3.40.190.10">
    <property type="entry name" value="Periplasmic binding protein-like II"/>
    <property type="match status" value="2"/>
</dbReference>
<dbReference type="RefSeq" id="WP_204025594.1">
    <property type="nucleotide sequence ID" value="NZ_BOOW01000018.1"/>
</dbReference>
<feature type="chain" id="PRO_5039686757" description="ABC transporter substrate-binding protein" evidence="1">
    <location>
        <begin position="19"/>
        <end position="364"/>
    </location>
</feature>
<name>A0A919RIS4_9ACTN</name>
<dbReference type="Pfam" id="PF13379">
    <property type="entry name" value="NMT1_2"/>
    <property type="match status" value="1"/>
</dbReference>
<comment type="caution">
    <text evidence="2">The sequence shown here is derived from an EMBL/GenBank/DDBJ whole genome shotgun (WGS) entry which is preliminary data.</text>
</comment>
<reference evidence="2" key="1">
    <citation type="submission" date="2021-01" db="EMBL/GenBank/DDBJ databases">
        <title>Whole genome shotgun sequence of Sinosporangium siamense NBRC 109515.</title>
        <authorList>
            <person name="Komaki H."/>
            <person name="Tamura T."/>
        </authorList>
    </citation>
    <scope>NUCLEOTIDE SEQUENCE</scope>
    <source>
        <strain evidence="2">NBRC 109515</strain>
    </source>
</reference>
<dbReference type="AlphaFoldDB" id="A0A919RIS4"/>
<proteinExistence type="predicted"/>
<dbReference type="PANTHER" id="PTHR30024">
    <property type="entry name" value="ALIPHATIC SULFONATES-BINDING PROTEIN-RELATED"/>
    <property type="match status" value="1"/>
</dbReference>
<evidence type="ECO:0008006" key="4">
    <source>
        <dbReference type="Google" id="ProtNLM"/>
    </source>
</evidence>
<organism evidence="2 3">
    <name type="scientific">Sinosporangium siamense</name>
    <dbReference type="NCBI Taxonomy" id="1367973"/>
    <lineage>
        <taxon>Bacteria</taxon>
        <taxon>Bacillati</taxon>
        <taxon>Actinomycetota</taxon>
        <taxon>Actinomycetes</taxon>
        <taxon>Streptosporangiales</taxon>
        <taxon>Streptosporangiaceae</taxon>
        <taxon>Sinosporangium</taxon>
    </lineage>
</organism>
<dbReference type="PROSITE" id="PS51257">
    <property type="entry name" value="PROKAR_LIPOPROTEIN"/>
    <property type="match status" value="1"/>
</dbReference>
<keyword evidence="3" id="KW-1185">Reference proteome</keyword>
<dbReference type="PANTHER" id="PTHR30024:SF42">
    <property type="entry name" value="ALIPHATIC SULFONATES-BINDING PROTEIN-RELATED"/>
    <property type="match status" value="1"/>
</dbReference>
<protein>
    <recommendedName>
        <fullName evidence="4">ABC transporter substrate-binding protein</fullName>
    </recommendedName>
</protein>
<accession>A0A919RIS4</accession>
<evidence type="ECO:0000313" key="2">
    <source>
        <dbReference type="EMBL" id="GII92634.1"/>
    </source>
</evidence>
<dbReference type="EMBL" id="BOOW01000018">
    <property type="protein sequence ID" value="GII92634.1"/>
    <property type="molecule type" value="Genomic_DNA"/>
</dbReference>
<evidence type="ECO:0000313" key="3">
    <source>
        <dbReference type="Proteomes" id="UP000606172"/>
    </source>
</evidence>
<keyword evidence="1" id="KW-0732">Signal</keyword>
<feature type="signal peptide" evidence="1">
    <location>
        <begin position="1"/>
        <end position="18"/>
    </location>
</feature>
<gene>
    <name evidence="2" type="ORF">Ssi02_28650</name>
</gene>
<sequence length="364" mass="38498">MRKIAVLALGCALTLGLAACGSGSEDNTAAGTPAKQAVKFGIMPYFDYAPWDLAQEQGFFAAEGLEYTSTLFPVEGNMAPALVNGSVDVGAFSDTAAVNLAGQFPKLRMIGFQNVFTGFAIMARKGQFTTYEENLAKAGGDAEKAAVATIQQLKGKTIVTTSGAAFSMVIDQALEKAGMPKSDLKVADFEPDAGVAAFQRGTGDIFLGGLPQRQRLTELGNVPLIAGDQIGPGAIALSGLVANDEFAKQHPDALAALQRVWFKTMAYMDANPDKAHGFIADWANKKNGASNKAADVAKFYTDYVKLAKTPADADKMFYAADAPNNWKSRLGYLIKYGEATKALKPGTVRADELVIAPEVMKKVG</sequence>
<dbReference type="SUPFAM" id="SSF53850">
    <property type="entry name" value="Periplasmic binding protein-like II"/>
    <property type="match status" value="1"/>
</dbReference>